<proteinExistence type="predicted"/>
<dbReference type="Proteomes" id="UP000515490">
    <property type="component" value="Chromosome"/>
</dbReference>
<reference evidence="1 2" key="1">
    <citation type="submission" date="2020-06" db="EMBL/GenBank/DDBJ databases">
        <title>Metabacillus dokdonensis sp. nov., isolated from the rhizosphere of Elymus tsukushiensis, a plant native to the Dokdo Islands, Republic of Korea.</title>
        <authorList>
            <person name="Lee S.Y."/>
            <person name="Hwang Y.J."/>
            <person name="Son J.S."/>
            <person name="Ghim S.Y."/>
        </authorList>
    </citation>
    <scope>NUCLEOTIDE SEQUENCE [LARGE SCALE GENOMIC DNA]</scope>
    <source>
        <strain evidence="1 2">KUDC1714</strain>
    </source>
</reference>
<evidence type="ECO:0000313" key="2">
    <source>
        <dbReference type="Proteomes" id="UP000515490"/>
    </source>
</evidence>
<keyword evidence="2" id="KW-1185">Reference proteome</keyword>
<evidence type="ECO:0000313" key="1">
    <source>
        <dbReference type="EMBL" id="QNF28531.1"/>
    </source>
</evidence>
<protein>
    <submittedName>
        <fullName evidence="1">DUF3006 domain-containing protein</fullName>
    </submittedName>
</protein>
<dbReference type="Pfam" id="PF11213">
    <property type="entry name" value="DUF3006"/>
    <property type="match status" value="1"/>
</dbReference>
<dbReference type="EMBL" id="CP055263">
    <property type="protein sequence ID" value="QNF28531.1"/>
    <property type="molecule type" value="Genomic_DNA"/>
</dbReference>
<sequence length="41" mass="4443">MIDIPKNKLSKGAKVGVVLLFDGETITIASEETQKLKKEIG</sequence>
<name>A0ABX6S6Q5_9BACI</name>
<accession>A0ABX6S6Q5</accession>
<dbReference type="RefSeq" id="WP_185652959.1">
    <property type="nucleotide sequence ID" value="NZ_CP055263.1"/>
</dbReference>
<gene>
    <name evidence="1" type="ORF">HUW50_14210</name>
</gene>
<dbReference type="InterPro" id="IPR021377">
    <property type="entry name" value="DUF3006"/>
</dbReference>
<organism evidence="1 2">
    <name type="scientific">Metabacillus elymi</name>
    <dbReference type="NCBI Taxonomy" id="2745198"/>
    <lineage>
        <taxon>Bacteria</taxon>
        <taxon>Bacillati</taxon>
        <taxon>Bacillota</taxon>
        <taxon>Bacilli</taxon>
        <taxon>Bacillales</taxon>
        <taxon>Bacillaceae</taxon>
        <taxon>Metabacillus</taxon>
    </lineage>
</organism>